<evidence type="ECO:0000313" key="3">
    <source>
        <dbReference type="Proteomes" id="UP000006591"/>
    </source>
</evidence>
<dbReference type="STRING" id="4536.A0A0E0J653"/>
<feature type="region of interest" description="Disordered" evidence="1">
    <location>
        <begin position="381"/>
        <end position="403"/>
    </location>
</feature>
<keyword evidence="3" id="KW-1185">Reference proteome</keyword>
<sequence length="403" mass="45565">MSSSRARVLAHAGGLAPWTPSVERSVASLPPVVRRRRRLRNHHQAPAPMPMDILGQSIPTIASLFGLTLHGLCDGPGPQNYPHHYQSLLPLPHTNRIGLGSPSAAAAAPAPMLGHLRRSSQRLPVANLAVYSIQSSHIEFIAGWCRNHSTRNFSVDTSNKVSNDRGYQSRELKPSLVKDDVAIIKHIQNSTKELKQGPVGKNLSSAEKRKFLVNTLLDLEDSKEGVYSTLDAWVAFEQEFPVASLKQALVALEKEEQWHRIVQVIKWMLSKGQGKTIRTYEQLVCALEKDNRADEACRIWELKIAHDLQSVPWRFCRLMLGIYYRNNRLDTLVKLFKNLEACGRKPPSKDIVRKVEDTYEMLGLVEEKKELLEKYKELFDKPSSNDRKKGRQFKKAEKNTKTG</sequence>
<protein>
    <recommendedName>
        <fullName evidence="4">Pentacotripeptide-repeat region of PRORP domain-containing protein</fullName>
    </recommendedName>
</protein>
<proteinExistence type="predicted"/>
<dbReference type="AlphaFoldDB" id="A0A0E0J653"/>
<dbReference type="OMA" id="METSENH"/>
<dbReference type="PANTHER" id="PTHR47603">
    <property type="entry name" value="PPR CONTAINING-LIKE PROTEIN"/>
    <property type="match status" value="1"/>
</dbReference>
<dbReference type="Gene3D" id="1.25.40.10">
    <property type="entry name" value="Tetratricopeptide repeat domain"/>
    <property type="match status" value="1"/>
</dbReference>
<name>A0A0E0J653_ORYNI</name>
<evidence type="ECO:0000313" key="2">
    <source>
        <dbReference type="EnsemblPlants" id="ONIVA12G01110.1"/>
    </source>
</evidence>
<reference evidence="2" key="1">
    <citation type="submission" date="2015-04" db="UniProtKB">
        <authorList>
            <consortium name="EnsemblPlants"/>
        </authorList>
    </citation>
    <scope>IDENTIFICATION</scope>
    <source>
        <strain evidence="2">SL10</strain>
    </source>
</reference>
<dbReference type="PANTHER" id="PTHR47603:SF1">
    <property type="entry name" value="PPR CONTAINING-LIKE PROTEIN"/>
    <property type="match status" value="1"/>
</dbReference>
<evidence type="ECO:0000256" key="1">
    <source>
        <dbReference type="SAM" id="MobiDB-lite"/>
    </source>
</evidence>
<dbReference type="HOGENOM" id="CLU_049554_0_0_1"/>
<dbReference type="EnsemblPlants" id="ONIVA12G01110.1">
    <property type="protein sequence ID" value="ONIVA12G01110.1"/>
    <property type="gene ID" value="ONIVA12G01110"/>
</dbReference>
<accession>A0A0E0J653</accession>
<dbReference type="Gramene" id="ONIVA12G01110.1">
    <property type="protein sequence ID" value="ONIVA12G01110.1"/>
    <property type="gene ID" value="ONIVA12G01110"/>
</dbReference>
<dbReference type="eggNOG" id="ENOG502QPWW">
    <property type="taxonomic scope" value="Eukaryota"/>
</dbReference>
<organism evidence="2">
    <name type="scientific">Oryza nivara</name>
    <name type="common">Indian wild rice</name>
    <name type="synonym">Oryza sativa f. spontanea</name>
    <dbReference type="NCBI Taxonomy" id="4536"/>
    <lineage>
        <taxon>Eukaryota</taxon>
        <taxon>Viridiplantae</taxon>
        <taxon>Streptophyta</taxon>
        <taxon>Embryophyta</taxon>
        <taxon>Tracheophyta</taxon>
        <taxon>Spermatophyta</taxon>
        <taxon>Magnoliopsida</taxon>
        <taxon>Liliopsida</taxon>
        <taxon>Poales</taxon>
        <taxon>Poaceae</taxon>
        <taxon>BOP clade</taxon>
        <taxon>Oryzoideae</taxon>
        <taxon>Oryzeae</taxon>
        <taxon>Oryzinae</taxon>
        <taxon>Oryza</taxon>
    </lineage>
</organism>
<feature type="compositionally biased region" description="Basic and acidic residues" evidence="1">
    <location>
        <begin position="394"/>
        <end position="403"/>
    </location>
</feature>
<dbReference type="InterPro" id="IPR011990">
    <property type="entry name" value="TPR-like_helical_dom_sf"/>
</dbReference>
<evidence type="ECO:0008006" key="4">
    <source>
        <dbReference type="Google" id="ProtNLM"/>
    </source>
</evidence>
<reference evidence="2" key="2">
    <citation type="submission" date="2018-04" db="EMBL/GenBank/DDBJ databases">
        <title>OnivRS2 (Oryza nivara Reference Sequence Version 2).</title>
        <authorList>
            <person name="Zhang J."/>
            <person name="Kudrna D."/>
            <person name="Lee S."/>
            <person name="Talag J."/>
            <person name="Rajasekar S."/>
            <person name="Welchert J."/>
            <person name="Hsing Y.-I."/>
            <person name="Wing R.A."/>
        </authorList>
    </citation>
    <scope>NUCLEOTIDE SEQUENCE [LARGE SCALE GENOMIC DNA]</scope>
    <source>
        <strain evidence="2">SL10</strain>
    </source>
</reference>
<dbReference type="Proteomes" id="UP000006591">
    <property type="component" value="Chromosome 12"/>
</dbReference>